<dbReference type="PROSITE" id="PS50217">
    <property type="entry name" value="BZIP"/>
    <property type="match status" value="1"/>
</dbReference>
<feature type="compositionally biased region" description="Basic and acidic residues" evidence="6">
    <location>
        <begin position="1"/>
        <end position="11"/>
    </location>
</feature>
<feature type="region of interest" description="Disordered" evidence="6">
    <location>
        <begin position="65"/>
        <end position="84"/>
    </location>
</feature>
<dbReference type="InterPro" id="IPR051027">
    <property type="entry name" value="bZIP_transcription_factors"/>
</dbReference>
<evidence type="ECO:0000256" key="2">
    <source>
        <dbReference type="ARBA" id="ARBA00023015"/>
    </source>
</evidence>
<evidence type="ECO:0000256" key="6">
    <source>
        <dbReference type="SAM" id="MobiDB-lite"/>
    </source>
</evidence>
<dbReference type="PROSITE" id="PS00036">
    <property type="entry name" value="BZIP_BASIC"/>
    <property type="match status" value="1"/>
</dbReference>
<proteinExistence type="predicted"/>
<evidence type="ECO:0000259" key="7">
    <source>
        <dbReference type="PROSITE" id="PS50217"/>
    </source>
</evidence>
<dbReference type="Pfam" id="PF00170">
    <property type="entry name" value="bZIP_1"/>
    <property type="match status" value="1"/>
</dbReference>
<keyword evidence="2" id="KW-0805">Transcription regulation</keyword>
<dbReference type="SUPFAM" id="SSF57959">
    <property type="entry name" value="Leucine zipper domain"/>
    <property type="match status" value="1"/>
</dbReference>
<dbReference type="EMBL" id="JAXOVC010000002">
    <property type="protein sequence ID" value="KAK4505647.1"/>
    <property type="molecule type" value="Genomic_DNA"/>
</dbReference>
<feature type="compositionally biased region" description="Low complexity" evidence="6">
    <location>
        <begin position="281"/>
        <end position="291"/>
    </location>
</feature>
<dbReference type="CDD" id="cd14687">
    <property type="entry name" value="bZIP_ATF2"/>
    <property type="match status" value="1"/>
</dbReference>
<organism evidence="8 9">
    <name type="scientific">Zasmidium cellare</name>
    <name type="common">Wine cellar mold</name>
    <name type="synonym">Racodium cellare</name>
    <dbReference type="NCBI Taxonomy" id="395010"/>
    <lineage>
        <taxon>Eukaryota</taxon>
        <taxon>Fungi</taxon>
        <taxon>Dikarya</taxon>
        <taxon>Ascomycota</taxon>
        <taxon>Pezizomycotina</taxon>
        <taxon>Dothideomycetes</taxon>
        <taxon>Dothideomycetidae</taxon>
        <taxon>Mycosphaerellales</taxon>
        <taxon>Mycosphaerellaceae</taxon>
        <taxon>Zasmidium</taxon>
    </lineage>
</organism>
<sequence length="373" mass="40524">MAAFRSTREDSMLPDGDAAFEPRSDFVFDDGGEYSRMQNNLDTINGMGSSLVPDDFNPSFLQMLDNGDDSSTSAPWANGLDLQPPQTQTDIINARNMTVSNQWGQITPPQDVTPPDSSTSKLLPSTHSAHDIPSHSAQSTMSAKSERARHAANQRHSRGKRTKRDSLGKAEDPEQAEEVEDKKEQYRLKNRIAASKCRMKKKENTSSLEESARAASAENTRLRAEERSLRDLLSSMRDQALAHDPSSCNCQAVHLYNRRKAEELMGILPGATASQFERSRTASSGSFSSTRPQFEQTGRTQSTASSKGFVPQGSAGDDVMRHASTIGGVAQSPFAFAPAMTAQYHQGSPHMGGESVGSLDYVQNTTDGQEGGS</sequence>
<dbReference type="SMART" id="SM00338">
    <property type="entry name" value="BRLZ"/>
    <property type="match status" value="1"/>
</dbReference>
<dbReference type="InterPro" id="IPR004827">
    <property type="entry name" value="bZIP"/>
</dbReference>
<evidence type="ECO:0000256" key="4">
    <source>
        <dbReference type="ARBA" id="ARBA00023163"/>
    </source>
</evidence>
<feature type="region of interest" description="Disordered" evidence="6">
    <location>
        <begin position="343"/>
        <end position="373"/>
    </location>
</feature>
<keyword evidence="5" id="KW-0539">Nucleus</keyword>
<feature type="region of interest" description="Disordered" evidence="6">
    <location>
        <begin position="103"/>
        <end position="183"/>
    </location>
</feature>
<name>A0ABR0EVK6_ZASCE</name>
<reference evidence="8 9" key="1">
    <citation type="journal article" date="2023" name="G3 (Bethesda)">
        <title>A chromosome-level genome assembly of Zasmidium syzygii isolated from banana leaves.</title>
        <authorList>
            <person name="van Westerhoven A.C."/>
            <person name="Mehrabi R."/>
            <person name="Talebi R."/>
            <person name="Steentjes M.B.F."/>
            <person name="Corcolon B."/>
            <person name="Chong P.A."/>
            <person name="Kema G.H.J."/>
            <person name="Seidl M.F."/>
        </authorList>
    </citation>
    <scope>NUCLEOTIDE SEQUENCE [LARGE SCALE GENOMIC DNA]</scope>
    <source>
        <strain evidence="8 9">P124</strain>
    </source>
</reference>
<evidence type="ECO:0000313" key="8">
    <source>
        <dbReference type="EMBL" id="KAK4505647.1"/>
    </source>
</evidence>
<feature type="region of interest" description="Disordered" evidence="6">
    <location>
        <begin position="275"/>
        <end position="320"/>
    </location>
</feature>
<evidence type="ECO:0000256" key="5">
    <source>
        <dbReference type="ARBA" id="ARBA00023242"/>
    </source>
</evidence>
<keyword evidence="3" id="KW-0238">DNA-binding</keyword>
<evidence type="ECO:0000256" key="1">
    <source>
        <dbReference type="ARBA" id="ARBA00004123"/>
    </source>
</evidence>
<comment type="caution">
    <text evidence="8">The sequence shown here is derived from an EMBL/GenBank/DDBJ whole genome shotgun (WGS) entry which is preliminary data.</text>
</comment>
<dbReference type="Proteomes" id="UP001305779">
    <property type="component" value="Unassembled WGS sequence"/>
</dbReference>
<dbReference type="PRINTS" id="PR00043">
    <property type="entry name" value="LEUZIPPRJUN"/>
</dbReference>
<keyword evidence="9" id="KW-1185">Reference proteome</keyword>
<feature type="compositionally biased region" description="Polar residues" evidence="6">
    <location>
        <begin position="292"/>
        <end position="306"/>
    </location>
</feature>
<dbReference type="PANTHER" id="PTHR19304">
    <property type="entry name" value="CYCLIC-AMP RESPONSE ELEMENT BINDING PROTEIN"/>
    <property type="match status" value="1"/>
</dbReference>
<evidence type="ECO:0000313" key="9">
    <source>
        <dbReference type="Proteomes" id="UP001305779"/>
    </source>
</evidence>
<feature type="compositionally biased region" description="Low complexity" evidence="6">
    <location>
        <begin position="206"/>
        <end position="218"/>
    </location>
</feature>
<evidence type="ECO:0000256" key="3">
    <source>
        <dbReference type="ARBA" id="ARBA00023125"/>
    </source>
</evidence>
<protein>
    <recommendedName>
        <fullName evidence="7">BZIP domain-containing protein</fullName>
    </recommendedName>
</protein>
<dbReference type="InterPro" id="IPR002112">
    <property type="entry name" value="Leuzip_Jun"/>
</dbReference>
<feature type="compositionally biased region" description="Basic residues" evidence="6">
    <location>
        <begin position="150"/>
        <end position="163"/>
    </location>
</feature>
<feature type="region of interest" description="Disordered" evidence="6">
    <location>
        <begin position="1"/>
        <end position="20"/>
    </location>
</feature>
<feature type="compositionally biased region" description="Polar residues" evidence="6">
    <location>
        <begin position="361"/>
        <end position="373"/>
    </location>
</feature>
<keyword evidence="4" id="KW-0804">Transcription</keyword>
<feature type="compositionally biased region" description="Polar residues" evidence="6">
    <location>
        <begin position="103"/>
        <end position="127"/>
    </location>
</feature>
<dbReference type="InterPro" id="IPR046347">
    <property type="entry name" value="bZIP_sf"/>
</dbReference>
<feature type="region of interest" description="Disordered" evidence="6">
    <location>
        <begin position="197"/>
        <end position="223"/>
    </location>
</feature>
<feature type="domain" description="BZIP" evidence="7">
    <location>
        <begin position="180"/>
        <end position="243"/>
    </location>
</feature>
<gene>
    <name evidence="8" type="ORF">PRZ48_003612</name>
</gene>
<comment type="subcellular location">
    <subcellularLocation>
        <location evidence="1">Nucleus</location>
    </subcellularLocation>
</comment>
<accession>A0ABR0EVK6</accession>
<dbReference type="Gene3D" id="1.20.5.170">
    <property type="match status" value="1"/>
</dbReference>